<gene>
    <name evidence="2" type="ORF">Micbo1qcDRAFT_176912</name>
</gene>
<dbReference type="Proteomes" id="UP000070501">
    <property type="component" value="Unassembled WGS sequence"/>
</dbReference>
<dbReference type="EMBL" id="KQ964254">
    <property type="protein sequence ID" value="KXJ89693.1"/>
    <property type="molecule type" value="Genomic_DNA"/>
</dbReference>
<evidence type="ECO:0000313" key="2">
    <source>
        <dbReference type="EMBL" id="KXJ89693.1"/>
    </source>
</evidence>
<protein>
    <submittedName>
        <fullName evidence="2">Uncharacterized protein</fullName>
    </submittedName>
</protein>
<evidence type="ECO:0000256" key="1">
    <source>
        <dbReference type="SAM" id="SignalP"/>
    </source>
</evidence>
<dbReference type="AlphaFoldDB" id="A0A136IXM7"/>
<accession>A0A136IXM7</accession>
<dbReference type="InParanoid" id="A0A136IXM7"/>
<proteinExistence type="predicted"/>
<reference evidence="3" key="1">
    <citation type="submission" date="2016-02" db="EMBL/GenBank/DDBJ databases">
        <title>Draft genome sequence of Microdochium bolleyi, a fungal endophyte of beachgrass.</title>
        <authorList>
            <consortium name="DOE Joint Genome Institute"/>
            <person name="David A.S."/>
            <person name="May G."/>
            <person name="Haridas S."/>
            <person name="Lim J."/>
            <person name="Wang M."/>
            <person name="Labutti K."/>
            <person name="Lipzen A."/>
            <person name="Barry K."/>
            <person name="Grigoriev I.V."/>
        </authorList>
    </citation>
    <scope>NUCLEOTIDE SEQUENCE [LARGE SCALE GENOMIC DNA]</scope>
    <source>
        <strain evidence="3">J235TASD1</strain>
    </source>
</reference>
<dbReference type="OrthoDB" id="4776075at2759"/>
<feature type="chain" id="PRO_5007293243" evidence="1">
    <location>
        <begin position="20"/>
        <end position="154"/>
    </location>
</feature>
<evidence type="ECO:0000313" key="3">
    <source>
        <dbReference type="Proteomes" id="UP000070501"/>
    </source>
</evidence>
<name>A0A136IXM7_9PEZI</name>
<keyword evidence="3" id="KW-1185">Reference proteome</keyword>
<feature type="signal peptide" evidence="1">
    <location>
        <begin position="1"/>
        <end position="19"/>
    </location>
</feature>
<sequence>MLVLLVVGCGICVLFPAAPHPDPWWRARQGFRCPTPAGKAGQFSAGPKTYNTGDSLVVTDPTTDPALWRIVYLSSESLTGFLAAYNIDKVERYIALNWGSSLLAMFGGIVRRGVRARKEVVTRLCISFKAAIVITRDQIDTGEDISEYKGIFPA</sequence>
<keyword evidence="1" id="KW-0732">Signal</keyword>
<organism evidence="2 3">
    <name type="scientific">Microdochium bolleyi</name>
    <dbReference type="NCBI Taxonomy" id="196109"/>
    <lineage>
        <taxon>Eukaryota</taxon>
        <taxon>Fungi</taxon>
        <taxon>Dikarya</taxon>
        <taxon>Ascomycota</taxon>
        <taxon>Pezizomycotina</taxon>
        <taxon>Sordariomycetes</taxon>
        <taxon>Xylariomycetidae</taxon>
        <taxon>Xylariales</taxon>
        <taxon>Microdochiaceae</taxon>
        <taxon>Microdochium</taxon>
    </lineage>
</organism>